<reference evidence="1 2" key="1">
    <citation type="submission" date="2020-04" db="EMBL/GenBank/DDBJ databases">
        <title>Paraburkholderia sp. RP-4-7 isolated from soil.</title>
        <authorList>
            <person name="Dahal R.H."/>
        </authorList>
    </citation>
    <scope>NUCLEOTIDE SEQUENCE [LARGE SCALE GENOMIC DNA]</scope>
    <source>
        <strain evidence="1 2">RP-4-7</strain>
    </source>
</reference>
<dbReference type="EMBL" id="JABBGJ010000017">
    <property type="protein sequence ID" value="NML99663.1"/>
    <property type="molecule type" value="Genomic_DNA"/>
</dbReference>
<accession>A0A848IJ00</accession>
<gene>
    <name evidence="1" type="ORF">HHL24_17185</name>
</gene>
<protein>
    <submittedName>
        <fullName evidence="1">AlpA family phage regulatory protein</fullName>
    </submittedName>
</protein>
<evidence type="ECO:0000313" key="2">
    <source>
        <dbReference type="Proteomes" id="UP000544134"/>
    </source>
</evidence>
<dbReference type="Proteomes" id="UP000544134">
    <property type="component" value="Unassembled WGS sequence"/>
</dbReference>
<proteinExistence type="predicted"/>
<dbReference type="AlphaFoldDB" id="A0A848IJ00"/>
<comment type="caution">
    <text evidence="1">The sequence shown here is derived from an EMBL/GenBank/DDBJ whole genome shotgun (WGS) entry which is preliminary data.</text>
</comment>
<name>A0A848IJ00_9BURK</name>
<evidence type="ECO:0000313" key="1">
    <source>
        <dbReference type="EMBL" id="NML99663.1"/>
    </source>
</evidence>
<sequence length="84" mass="9651">MAKRVDSLPLIGLSRWKQIEPFVGVSRETWRKLCLEGRAPRPIRLSPRCTVWDNCELLRYLADPLNYQPAYHDIHHAAVGKAIG</sequence>
<organism evidence="1 2">
    <name type="scientific">Paraburkholderia polaris</name>
    <dbReference type="NCBI Taxonomy" id="2728848"/>
    <lineage>
        <taxon>Bacteria</taxon>
        <taxon>Pseudomonadati</taxon>
        <taxon>Pseudomonadota</taxon>
        <taxon>Betaproteobacteria</taxon>
        <taxon>Burkholderiales</taxon>
        <taxon>Burkholderiaceae</taxon>
        <taxon>Paraburkholderia</taxon>
    </lineage>
</organism>
<keyword evidence="2" id="KW-1185">Reference proteome</keyword>